<evidence type="ECO:0000313" key="9">
    <source>
        <dbReference type="EMBL" id="EZA50317.1"/>
    </source>
</evidence>
<dbReference type="OrthoDB" id="5599753at2759"/>
<feature type="domain" description="LITAF" evidence="8">
    <location>
        <begin position="1"/>
        <end position="69"/>
    </location>
</feature>
<dbReference type="PANTHER" id="PTHR23292">
    <property type="entry name" value="LIPOPOLYSACCHARIDE-INDUCED TUMOR NECROSIS FACTOR-ALPHA FACTOR"/>
    <property type="match status" value="1"/>
</dbReference>
<dbReference type="InterPro" id="IPR006629">
    <property type="entry name" value="LITAF"/>
</dbReference>
<evidence type="ECO:0000256" key="5">
    <source>
        <dbReference type="ARBA" id="ARBA00022723"/>
    </source>
</evidence>
<dbReference type="Pfam" id="PF10601">
    <property type="entry name" value="zf-LITAF-like"/>
    <property type="match status" value="1"/>
</dbReference>
<evidence type="ECO:0000313" key="10">
    <source>
        <dbReference type="Proteomes" id="UP000053097"/>
    </source>
</evidence>
<dbReference type="PANTHER" id="PTHR23292:SF14">
    <property type="entry name" value="FI16615P1-RELATED"/>
    <property type="match status" value="1"/>
</dbReference>
<keyword evidence="6" id="KW-0862">Zinc</keyword>
<name>A0A026W2L3_OOCBI</name>
<dbReference type="GO" id="GO:0031902">
    <property type="term" value="C:late endosome membrane"/>
    <property type="evidence" value="ECO:0007669"/>
    <property type="project" value="UniProtKB-SubCell"/>
</dbReference>
<feature type="non-terminal residue" evidence="9">
    <location>
        <position position="1"/>
    </location>
</feature>
<evidence type="ECO:0000256" key="7">
    <source>
        <dbReference type="ARBA" id="ARBA00023136"/>
    </source>
</evidence>
<dbReference type="GO" id="GO:0008270">
    <property type="term" value="F:zinc ion binding"/>
    <property type="evidence" value="ECO:0007669"/>
    <property type="project" value="TreeGrafter"/>
</dbReference>
<comment type="similarity">
    <text evidence="4">Belongs to the CDIP1/LITAF family.</text>
</comment>
<organism evidence="9 10">
    <name type="scientific">Ooceraea biroi</name>
    <name type="common">Clonal raider ant</name>
    <name type="synonym">Cerapachys biroi</name>
    <dbReference type="NCBI Taxonomy" id="2015173"/>
    <lineage>
        <taxon>Eukaryota</taxon>
        <taxon>Metazoa</taxon>
        <taxon>Ecdysozoa</taxon>
        <taxon>Arthropoda</taxon>
        <taxon>Hexapoda</taxon>
        <taxon>Insecta</taxon>
        <taxon>Pterygota</taxon>
        <taxon>Neoptera</taxon>
        <taxon>Endopterygota</taxon>
        <taxon>Hymenoptera</taxon>
        <taxon>Apocrita</taxon>
        <taxon>Aculeata</taxon>
        <taxon>Formicoidea</taxon>
        <taxon>Formicidae</taxon>
        <taxon>Dorylinae</taxon>
        <taxon>Ooceraea</taxon>
    </lineage>
</organism>
<keyword evidence="5" id="KW-0479">Metal-binding</keyword>
<keyword evidence="10" id="KW-1185">Reference proteome</keyword>
<protein>
    <submittedName>
        <fullName evidence="9">Lipopolysaccharide-induced tumor necrosis factor-alpha factor-like protein</fullName>
    </submittedName>
</protein>
<dbReference type="PROSITE" id="PS51837">
    <property type="entry name" value="LITAF"/>
    <property type="match status" value="1"/>
</dbReference>
<dbReference type="STRING" id="2015173.A0A026W2L3"/>
<gene>
    <name evidence="9" type="ORF">X777_11145</name>
</gene>
<evidence type="ECO:0000256" key="6">
    <source>
        <dbReference type="ARBA" id="ARBA00022833"/>
    </source>
</evidence>
<evidence type="ECO:0000256" key="4">
    <source>
        <dbReference type="ARBA" id="ARBA00005975"/>
    </source>
</evidence>
<evidence type="ECO:0000256" key="2">
    <source>
        <dbReference type="ARBA" id="ARBA00004481"/>
    </source>
</evidence>
<evidence type="ECO:0000256" key="1">
    <source>
        <dbReference type="ARBA" id="ARBA00004414"/>
    </source>
</evidence>
<dbReference type="InterPro" id="IPR037519">
    <property type="entry name" value="LITAF_fam"/>
</dbReference>
<keyword evidence="7" id="KW-0472">Membrane</keyword>
<dbReference type="GO" id="GO:0005765">
    <property type="term" value="C:lysosomal membrane"/>
    <property type="evidence" value="ECO:0007669"/>
    <property type="project" value="UniProtKB-SubCell"/>
</dbReference>
<dbReference type="AlphaFoldDB" id="A0A026W2L3"/>
<proteinExistence type="inferred from homology"/>
<reference evidence="9 10" key="1">
    <citation type="journal article" date="2014" name="Curr. Biol.">
        <title>The genome of the clonal raider ant Cerapachys biroi.</title>
        <authorList>
            <person name="Oxley P.R."/>
            <person name="Ji L."/>
            <person name="Fetter-Pruneda I."/>
            <person name="McKenzie S.K."/>
            <person name="Li C."/>
            <person name="Hu H."/>
            <person name="Zhang G."/>
            <person name="Kronauer D.J."/>
        </authorList>
    </citation>
    <scope>NUCLEOTIDE SEQUENCE [LARGE SCALE GENOMIC DNA]</scope>
</reference>
<accession>A0A026W2L3</accession>
<dbReference type="EMBL" id="KK107462">
    <property type="protein sequence ID" value="EZA50317.1"/>
    <property type="molecule type" value="Genomic_DNA"/>
</dbReference>
<dbReference type="SMART" id="SM00714">
    <property type="entry name" value="LITAF"/>
    <property type="match status" value="1"/>
</dbReference>
<comment type="subcellular location">
    <subcellularLocation>
        <location evidence="2">Endosome membrane</location>
        <topology evidence="2">Peripheral membrane protein</topology>
    </subcellularLocation>
    <subcellularLocation>
        <location evidence="1">Late endosome membrane</location>
    </subcellularLocation>
    <subcellularLocation>
        <location evidence="3">Lysosome membrane</location>
        <topology evidence="3">Peripheral membrane protein</topology>
        <orientation evidence="3">Cytoplasmic side</orientation>
    </subcellularLocation>
</comment>
<dbReference type="OMA" id="NCHLEMM"/>
<dbReference type="Proteomes" id="UP000053097">
    <property type="component" value="Unassembled WGS sequence"/>
</dbReference>
<evidence type="ECO:0000256" key="3">
    <source>
        <dbReference type="ARBA" id="ARBA00004630"/>
    </source>
</evidence>
<sequence length="69" mass="7704">PVATICPRCAALVITVVTVRRSTITHLTALTLFLFGCWPCCLIPYCVDSYTNTDHYCPICRTYLGTYTP</sequence>
<evidence type="ECO:0000259" key="8">
    <source>
        <dbReference type="PROSITE" id="PS51837"/>
    </source>
</evidence>